<gene>
    <name evidence="5" type="ORF">Tam1G_0212</name>
</gene>
<dbReference type="Gene3D" id="1.20.120.530">
    <property type="entry name" value="GntR ligand-binding domain-like"/>
    <property type="match status" value="1"/>
</dbReference>
<dbReference type="Pfam" id="PF07729">
    <property type="entry name" value="FCD"/>
    <property type="match status" value="1"/>
</dbReference>
<evidence type="ECO:0000256" key="1">
    <source>
        <dbReference type="ARBA" id="ARBA00023015"/>
    </source>
</evidence>
<reference evidence="5 6" key="1">
    <citation type="submission" date="2017-07" db="EMBL/GenBank/DDBJ databases">
        <title>Bifidobacterium novel species.</title>
        <authorList>
            <person name="Lugli G.A."/>
            <person name="Milani C."/>
            <person name="Duranti S."/>
            <person name="Mangifesta M."/>
        </authorList>
    </citation>
    <scope>NUCLEOTIDE SEQUENCE [LARGE SCALE GENOMIC DNA]</scope>
    <source>
        <strain evidence="5 6">45</strain>
    </source>
</reference>
<dbReference type="InterPro" id="IPR036388">
    <property type="entry name" value="WH-like_DNA-bd_sf"/>
</dbReference>
<dbReference type="AlphaFoldDB" id="A0A2N5IUW1"/>
<keyword evidence="1" id="KW-0805">Transcription regulation</keyword>
<name>A0A2N5IUW1_9BIFI</name>
<sequence length="276" mass="29795">MEYAILFHTGVSNMYAITSHACNTCLMTSATSPNTAASDAGATELSLHDRLLDEWGMAVVSGAVEPGERLPEPNMDGDSAPSRTVTREVTRVLESMGLVSVKRKAGATANPIEQWNILDPQVIQWRLRGPHRFSALHELSQLRAAVEPVAARLSASHATTEHWATLTRAAIEMVAHSDHADEAEYLEADILFHRTLLEASGNLMFAALGDVIASTLTGRTQHELMPKVADQTALSWHTEVAALIRKGDGAAAEATMRQIVDESDQAISHIAGDSQQ</sequence>
<dbReference type="InterPro" id="IPR000524">
    <property type="entry name" value="Tscrpt_reg_HTH_GntR"/>
</dbReference>
<dbReference type="PROSITE" id="PS50949">
    <property type="entry name" value="HTH_GNTR"/>
    <property type="match status" value="1"/>
</dbReference>
<accession>A0A2N5IUW1</accession>
<proteinExistence type="predicted"/>
<dbReference type="GO" id="GO:0003677">
    <property type="term" value="F:DNA binding"/>
    <property type="evidence" value="ECO:0007669"/>
    <property type="project" value="UniProtKB-KW"/>
</dbReference>
<organism evidence="5 6">
    <name type="scientific">Bifidobacterium imperatoris</name>
    <dbReference type="NCBI Taxonomy" id="2020965"/>
    <lineage>
        <taxon>Bacteria</taxon>
        <taxon>Bacillati</taxon>
        <taxon>Actinomycetota</taxon>
        <taxon>Actinomycetes</taxon>
        <taxon>Bifidobacteriales</taxon>
        <taxon>Bifidobacteriaceae</taxon>
        <taxon>Bifidobacterium</taxon>
    </lineage>
</organism>
<keyword evidence="3" id="KW-0804">Transcription</keyword>
<evidence type="ECO:0000313" key="5">
    <source>
        <dbReference type="EMBL" id="PLS25717.1"/>
    </source>
</evidence>
<dbReference type="Gene3D" id="1.10.10.10">
    <property type="entry name" value="Winged helix-like DNA-binding domain superfamily/Winged helix DNA-binding domain"/>
    <property type="match status" value="1"/>
</dbReference>
<dbReference type="SMART" id="SM00895">
    <property type="entry name" value="FCD"/>
    <property type="match status" value="1"/>
</dbReference>
<dbReference type="InterPro" id="IPR036390">
    <property type="entry name" value="WH_DNA-bd_sf"/>
</dbReference>
<dbReference type="InterPro" id="IPR011711">
    <property type="entry name" value="GntR_C"/>
</dbReference>
<dbReference type="PANTHER" id="PTHR43537">
    <property type="entry name" value="TRANSCRIPTIONAL REGULATOR, GNTR FAMILY"/>
    <property type="match status" value="1"/>
</dbReference>
<protein>
    <submittedName>
        <fullName evidence="5">GntR-family transcriptional regulator</fullName>
    </submittedName>
</protein>
<evidence type="ECO:0000256" key="2">
    <source>
        <dbReference type="ARBA" id="ARBA00023125"/>
    </source>
</evidence>
<evidence type="ECO:0000256" key="3">
    <source>
        <dbReference type="ARBA" id="ARBA00023163"/>
    </source>
</evidence>
<dbReference type="SUPFAM" id="SSF46785">
    <property type="entry name" value="Winged helix' DNA-binding domain"/>
    <property type="match status" value="1"/>
</dbReference>
<evidence type="ECO:0000259" key="4">
    <source>
        <dbReference type="PROSITE" id="PS50949"/>
    </source>
</evidence>
<dbReference type="InterPro" id="IPR008920">
    <property type="entry name" value="TF_FadR/GntR_C"/>
</dbReference>
<comment type="caution">
    <text evidence="5">The sequence shown here is derived from an EMBL/GenBank/DDBJ whole genome shotgun (WGS) entry which is preliminary data.</text>
</comment>
<feature type="domain" description="HTH gntR-type" evidence="4">
    <location>
        <begin position="45"/>
        <end position="112"/>
    </location>
</feature>
<evidence type="ECO:0000313" key="6">
    <source>
        <dbReference type="Proteomes" id="UP000234855"/>
    </source>
</evidence>
<dbReference type="EMBL" id="NMWV01000004">
    <property type="protein sequence ID" value="PLS25717.1"/>
    <property type="molecule type" value="Genomic_DNA"/>
</dbReference>
<dbReference type="Proteomes" id="UP000234855">
    <property type="component" value="Unassembled WGS sequence"/>
</dbReference>
<dbReference type="SUPFAM" id="SSF48008">
    <property type="entry name" value="GntR ligand-binding domain-like"/>
    <property type="match status" value="1"/>
</dbReference>
<keyword evidence="2" id="KW-0238">DNA-binding</keyword>
<dbReference type="GO" id="GO:0003700">
    <property type="term" value="F:DNA-binding transcription factor activity"/>
    <property type="evidence" value="ECO:0007669"/>
    <property type="project" value="InterPro"/>
</dbReference>
<dbReference type="PANTHER" id="PTHR43537:SF44">
    <property type="entry name" value="GNTR FAMILY REGULATORY PROTEIN"/>
    <property type="match status" value="1"/>
</dbReference>